<dbReference type="GO" id="GO:0016459">
    <property type="term" value="C:myosin complex"/>
    <property type="evidence" value="ECO:0007669"/>
    <property type="project" value="UniProtKB-KW"/>
</dbReference>
<evidence type="ECO:0000259" key="7">
    <source>
        <dbReference type="PROSITE" id="PS51456"/>
    </source>
</evidence>
<evidence type="ECO:0000256" key="1">
    <source>
        <dbReference type="ARBA" id="ARBA00022741"/>
    </source>
</evidence>
<reference evidence="8" key="1">
    <citation type="submission" date="2020-07" db="EMBL/GenBank/DDBJ databases">
        <authorList>
            <person name="Nazaruddin N."/>
        </authorList>
    </citation>
    <scope>NUCLEOTIDE SEQUENCE</scope>
</reference>
<dbReference type="Proteomes" id="UP000752696">
    <property type="component" value="Unassembled WGS sequence"/>
</dbReference>
<feature type="non-terminal residue" evidence="8">
    <location>
        <position position="789"/>
    </location>
</feature>
<dbReference type="GO" id="GO:0007015">
    <property type="term" value="P:actin filament organization"/>
    <property type="evidence" value="ECO:0007669"/>
    <property type="project" value="TreeGrafter"/>
</dbReference>
<dbReference type="GO" id="GO:0051015">
    <property type="term" value="F:actin filament binding"/>
    <property type="evidence" value="ECO:0007669"/>
    <property type="project" value="TreeGrafter"/>
</dbReference>
<evidence type="ECO:0000313" key="8">
    <source>
        <dbReference type="EMBL" id="CAD1481078.1"/>
    </source>
</evidence>
<dbReference type="PRINTS" id="PR00193">
    <property type="entry name" value="MYOSINHEAVY"/>
</dbReference>
<evidence type="ECO:0000256" key="5">
    <source>
        <dbReference type="ARBA" id="ARBA00023203"/>
    </source>
</evidence>
<dbReference type="EMBL" id="CAJDYZ010013409">
    <property type="protein sequence ID" value="CAD1481078.1"/>
    <property type="molecule type" value="Genomic_DNA"/>
</dbReference>
<feature type="non-terminal residue" evidence="8">
    <location>
        <position position="1"/>
    </location>
</feature>
<keyword evidence="5 6" id="KW-0009">Actin-binding</keyword>
<dbReference type="GO" id="GO:0005737">
    <property type="term" value="C:cytoplasm"/>
    <property type="evidence" value="ECO:0007669"/>
    <property type="project" value="TreeGrafter"/>
</dbReference>
<dbReference type="Gene3D" id="1.10.10.820">
    <property type="match status" value="1"/>
</dbReference>
<dbReference type="CDD" id="cd00124">
    <property type="entry name" value="MYSc"/>
    <property type="match status" value="1"/>
</dbReference>
<name>A0A6V7HKB0_9HYME</name>
<dbReference type="GO" id="GO:0016020">
    <property type="term" value="C:membrane"/>
    <property type="evidence" value="ECO:0007669"/>
    <property type="project" value="TreeGrafter"/>
</dbReference>
<comment type="caution">
    <text evidence="6">Lacks conserved residue(s) required for the propagation of feature annotation.</text>
</comment>
<dbReference type="AlphaFoldDB" id="A0A6V7HKB0"/>
<gene>
    <name evidence="8" type="ORF">MHI_LOCUS979563</name>
</gene>
<dbReference type="PROSITE" id="PS51456">
    <property type="entry name" value="MYOSIN_MOTOR"/>
    <property type="match status" value="1"/>
</dbReference>
<feature type="domain" description="Myosin motor" evidence="7">
    <location>
        <begin position="1"/>
        <end position="665"/>
    </location>
</feature>
<feature type="binding site" evidence="6">
    <location>
        <begin position="80"/>
        <end position="87"/>
    </location>
    <ligand>
        <name>ATP</name>
        <dbReference type="ChEBI" id="CHEBI:30616"/>
    </ligand>
</feature>
<dbReference type="InterPro" id="IPR001609">
    <property type="entry name" value="Myosin_head_motor_dom-like"/>
</dbReference>
<sequence length="789" mass="91496">IDFLFQRLQRSQIYTWVGSLLLTLNPNNEVSTSDLYNSSEFDKHINTSEASPHIFAIAAKAHYNLLKEIGQTSQVIIISGETGTGKTFNAYKCLDFLSNINKKSVHLSQGDCAFNIMLRITDACHLISTFTTACTEKNEVSSRHGQLIRLHYRSGIISGATINSFLLERSRVTRGANNFQIFYQMIFGMSSAELESFYLSKDKYYDVLNVTDYNKRKYFQESFQDTLKALAALDFKLDQKSDIFQVLALLIHMGNIKFKEDGEICVIDFNNNKSKEAVKNTCDLSCLTEETIMELLTTILINPQSIWRKHTSYHRHLVTIDACRKRLHGIIRHMYDLLFHWILNHANKTLSLKQQYSQWLGILDIFGFECFIKNGIEQLCVNYANERIQQYFIKTYVESNCNNLQEEGLIESCVPLHTINLYKERLNIIEENLFLTLNDVCQSPVAIDTLTMIQLACKNLHNTQRKFLSVKGENFIIEHYSRPVAYSIDDLMSKNTDKVPNEISLIFSASKNKFLRSLINFGEEQYLHIVKASTTKKTMLAKLKYNMDTLIKELSKCDLHYVRCVKPNRSINNEWDRKDFQKQLACIGIFDALPLAKCKYPFRLCYQDFYYRYFRKPTKMIDLDKCRLILESVASQKDLQIQVHFGKQMIFLTEFIFLKLESYRRNYRIRCANKIKASWIRYKRRKLATSKYLINSAVQKVHFTNKDDTIVEVTLDQELAKSNTSDGNDIFLASFIPQNNNEISYSNIAIKNEEDNENVGANGNLNKIYSENKNENENNSKILITKILG</sequence>
<evidence type="ECO:0000256" key="6">
    <source>
        <dbReference type="PROSITE-ProRule" id="PRU00782"/>
    </source>
</evidence>
<dbReference type="OrthoDB" id="6108017at2759"/>
<evidence type="ECO:0000256" key="3">
    <source>
        <dbReference type="ARBA" id="ARBA00023123"/>
    </source>
</evidence>
<evidence type="ECO:0000256" key="4">
    <source>
        <dbReference type="ARBA" id="ARBA00023175"/>
    </source>
</evidence>
<dbReference type="PANTHER" id="PTHR13140">
    <property type="entry name" value="MYOSIN"/>
    <property type="match status" value="1"/>
</dbReference>
<keyword evidence="1 6" id="KW-0547">Nucleotide-binding</keyword>
<dbReference type="Gene3D" id="3.40.850.10">
    <property type="entry name" value="Kinesin motor domain"/>
    <property type="match status" value="1"/>
</dbReference>
<keyword evidence="4 6" id="KW-0505">Motor protein</keyword>
<dbReference type="Gene3D" id="1.20.120.720">
    <property type="entry name" value="Myosin VI head, motor domain, U50 subdomain"/>
    <property type="match status" value="1"/>
</dbReference>
<dbReference type="Gene3D" id="1.20.58.530">
    <property type="match status" value="1"/>
</dbReference>
<dbReference type="SMART" id="SM00242">
    <property type="entry name" value="MYSc"/>
    <property type="match status" value="1"/>
</dbReference>
<dbReference type="InterPro" id="IPR027417">
    <property type="entry name" value="P-loop_NTPase"/>
</dbReference>
<dbReference type="SUPFAM" id="SSF52540">
    <property type="entry name" value="P-loop containing nucleoside triphosphate hydrolases"/>
    <property type="match status" value="1"/>
</dbReference>
<keyword evidence="3 6" id="KW-0518">Myosin</keyword>
<proteinExistence type="inferred from homology"/>
<keyword evidence="2 6" id="KW-0067">ATP-binding</keyword>
<accession>A0A6V7HKB0</accession>
<comment type="caution">
    <text evidence="8">The sequence shown here is derived from an EMBL/GenBank/DDBJ whole genome shotgun (WGS) entry which is preliminary data.</text>
</comment>
<protein>
    <recommendedName>
        <fullName evidence="7">Myosin motor domain-containing protein</fullName>
    </recommendedName>
</protein>
<comment type="similarity">
    <text evidence="6">Belongs to the TRAFAC class myosin-kinesin ATPase superfamily. Myosin family.</text>
</comment>
<dbReference type="GO" id="GO:0000146">
    <property type="term" value="F:microfilament motor activity"/>
    <property type="evidence" value="ECO:0007669"/>
    <property type="project" value="TreeGrafter"/>
</dbReference>
<dbReference type="PANTHER" id="PTHR13140:SF289">
    <property type="entry name" value="UNCONVENTIONAL MYOSIN-XIX"/>
    <property type="match status" value="1"/>
</dbReference>
<dbReference type="Pfam" id="PF00063">
    <property type="entry name" value="Myosin_head"/>
    <property type="match status" value="1"/>
</dbReference>
<organism evidence="8 9">
    <name type="scientific">Heterotrigona itama</name>
    <dbReference type="NCBI Taxonomy" id="395501"/>
    <lineage>
        <taxon>Eukaryota</taxon>
        <taxon>Metazoa</taxon>
        <taxon>Ecdysozoa</taxon>
        <taxon>Arthropoda</taxon>
        <taxon>Hexapoda</taxon>
        <taxon>Insecta</taxon>
        <taxon>Pterygota</taxon>
        <taxon>Neoptera</taxon>
        <taxon>Endopterygota</taxon>
        <taxon>Hymenoptera</taxon>
        <taxon>Apocrita</taxon>
        <taxon>Aculeata</taxon>
        <taxon>Apoidea</taxon>
        <taxon>Anthophila</taxon>
        <taxon>Apidae</taxon>
        <taxon>Heterotrigona</taxon>
    </lineage>
</organism>
<evidence type="ECO:0000313" key="9">
    <source>
        <dbReference type="Proteomes" id="UP000752696"/>
    </source>
</evidence>
<keyword evidence="9" id="KW-1185">Reference proteome</keyword>
<dbReference type="GO" id="GO:0005524">
    <property type="term" value="F:ATP binding"/>
    <property type="evidence" value="ECO:0007669"/>
    <property type="project" value="UniProtKB-UniRule"/>
</dbReference>
<evidence type="ECO:0000256" key="2">
    <source>
        <dbReference type="ARBA" id="ARBA00022840"/>
    </source>
</evidence>
<dbReference type="InterPro" id="IPR036961">
    <property type="entry name" value="Kinesin_motor_dom_sf"/>
</dbReference>